<feature type="transmembrane region" description="Helical" evidence="6">
    <location>
        <begin position="181"/>
        <end position="202"/>
    </location>
</feature>
<dbReference type="InterPro" id="IPR020846">
    <property type="entry name" value="MFS_dom"/>
</dbReference>
<feature type="transmembrane region" description="Helical" evidence="6">
    <location>
        <begin position="392"/>
        <end position="413"/>
    </location>
</feature>
<dbReference type="FunFam" id="1.20.1250.20:FF:000013">
    <property type="entry name" value="MFS general substrate transporter"/>
    <property type="match status" value="1"/>
</dbReference>
<sequence>MASERVTAQPVPAAVNTMPVHDAKDEITTTLAKSDSDYDHLEEGKSGKYEEYYSAGLNEEESRFMAGFTPAQEKKIFRKIDFRVVPMLAMLYLISHLDRANLGNAKIEGLERDLGMTGTDYNIAVSVFFIPYILLEIPSNVLLARFAKPSLYMGILVTCWGLVVTFSGFTASFAGLCVSRFLVGVFEAGFFPGAVWLISNWYPPYKTQSRTAIFYLSSAASGAFSGLLAAGIAQMDGLGGKQGWRWIFIIEGILSVMFGIATFLFLPDTPALSGRWLSEPEQRYLVLLHRATRGSNAARNTNSEGEQEKKKKHVDWKAMKAIFCDRHIYLQAIIFASNAIPNNGMKYTMPQIVRNMGYKSTTAQLLSAPPYIAGAIATVLSSLWADKHSKRMVPILFFQACVLVSMAVLFRYSPEIADNIPLCYTMVVIVCIGVYPIIPANNTWCLNNLAGAEKRVAGVAFLVTMGNTGGFIGSWVFLNTESPSYPTGFGTCLSIAAAGMISAVTLEWLYSRHNKRWEGYTREQIEEMYTAEQLEEMGDRSPLFKYGL</sequence>
<dbReference type="OrthoDB" id="2962993at2759"/>
<feature type="transmembrane region" description="Helical" evidence="6">
    <location>
        <begin position="123"/>
        <end position="144"/>
    </location>
</feature>
<dbReference type="AlphaFoldDB" id="A0A0N1P1F6"/>
<feature type="transmembrane region" description="Helical" evidence="6">
    <location>
        <begin position="365"/>
        <end position="385"/>
    </location>
</feature>
<evidence type="ECO:0000313" key="8">
    <source>
        <dbReference type="EMBL" id="KPI41730.1"/>
    </source>
</evidence>
<feature type="transmembrane region" description="Helical" evidence="6">
    <location>
        <begin position="419"/>
        <end position="438"/>
    </location>
</feature>
<evidence type="ECO:0000256" key="3">
    <source>
        <dbReference type="ARBA" id="ARBA00022692"/>
    </source>
</evidence>
<feature type="transmembrane region" description="Helical" evidence="6">
    <location>
        <begin position="459"/>
        <end position="478"/>
    </location>
</feature>
<accession>A0A0N1P1F6</accession>
<feature type="domain" description="Major facilitator superfamily (MFS) profile" evidence="7">
    <location>
        <begin position="84"/>
        <end position="514"/>
    </location>
</feature>
<dbReference type="Proteomes" id="UP000038010">
    <property type="component" value="Unassembled WGS sequence"/>
</dbReference>
<evidence type="ECO:0000256" key="6">
    <source>
        <dbReference type="SAM" id="Phobius"/>
    </source>
</evidence>
<dbReference type="Pfam" id="PF07690">
    <property type="entry name" value="MFS_1"/>
    <property type="match status" value="1"/>
</dbReference>
<comment type="caution">
    <text evidence="8">The sequence shown here is derived from an EMBL/GenBank/DDBJ whole genome shotgun (WGS) entry which is preliminary data.</text>
</comment>
<feature type="transmembrane region" description="Helical" evidence="6">
    <location>
        <begin position="484"/>
        <end position="510"/>
    </location>
</feature>
<evidence type="ECO:0000259" key="7">
    <source>
        <dbReference type="PROSITE" id="PS50850"/>
    </source>
</evidence>
<organism evidence="8 9">
    <name type="scientific">Cyphellophora attinorum</name>
    <dbReference type="NCBI Taxonomy" id="1664694"/>
    <lineage>
        <taxon>Eukaryota</taxon>
        <taxon>Fungi</taxon>
        <taxon>Dikarya</taxon>
        <taxon>Ascomycota</taxon>
        <taxon>Pezizomycotina</taxon>
        <taxon>Eurotiomycetes</taxon>
        <taxon>Chaetothyriomycetidae</taxon>
        <taxon>Chaetothyriales</taxon>
        <taxon>Cyphellophoraceae</taxon>
        <taxon>Cyphellophora</taxon>
    </lineage>
</organism>
<reference evidence="8 9" key="1">
    <citation type="submission" date="2015-06" db="EMBL/GenBank/DDBJ databases">
        <title>Draft genome of the ant-associated black yeast Phialophora attae CBS 131958.</title>
        <authorList>
            <person name="Moreno L.F."/>
            <person name="Stielow B.J."/>
            <person name="de Hoog S."/>
            <person name="Vicente V.A."/>
            <person name="Weiss V.A."/>
            <person name="de Vries M."/>
            <person name="Cruz L.M."/>
            <person name="Souza E.M."/>
        </authorList>
    </citation>
    <scope>NUCLEOTIDE SEQUENCE [LARGE SCALE GENOMIC DNA]</scope>
    <source>
        <strain evidence="8 9">CBS 131958</strain>
    </source>
</reference>
<dbReference type="PROSITE" id="PS50850">
    <property type="entry name" value="MFS"/>
    <property type="match status" value="1"/>
</dbReference>
<keyword evidence="9" id="KW-1185">Reference proteome</keyword>
<dbReference type="FunFam" id="1.20.1250.20:FF:000034">
    <property type="entry name" value="MFS general substrate transporter"/>
    <property type="match status" value="1"/>
</dbReference>
<dbReference type="VEuPathDB" id="FungiDB:AB675_9078"/>
<evidence type="ECO:0000256" key="2">
    <source>
        <dbReference type="ARBA" id="ARBA00022448"/>
    </source>
</evidence>
<dbReference type="InterPro" id="IPR011701">
    <property type="entry name" value="MFS"/>
</dbReference>
<dbReference type="InterPro" id="IPR036259">
    <property type="entry name" value="MFS_trans_sf"/>
</dbReference>
<dbReference type="RefSeq" id="XP_018001693.1">
    <property type="nucleotide sequence ID" value="XM_018149582.1"/>
</dbReference>
<dbReference type="SUPFAM" id="SSF103473">
    <property type="entry name" value="MFS general substrate transporter"/>
    <property type="match status" value="1"/>
</dbReference>
<feature type="transmembrane region" description="Helical" evidence="6">
    <location>
        <begin position="214"/>
        <end position="234"/>
    </location>
</feature>
<dbReference type="PANTHER" id="PTHR43791:SF54">
    <property type="entry name" value="MAJOR FACILITATOR SUPERFAMILY (MFS) PROFILE DOMAIN-CONTAINING PROTEIN-RELATED"/>
    <property type="match status" value="1"/>
</dbReference>
<evidence type="ECO:0000256" key="5">
    <source>
        <dbReference type="ARBA" id="ARBA00023136"/>
    </source>
</evidence>
<dbReference type="PANTHER" id="PTHR43791">
    <property type="entry name" value="PERMEASE-RELATED"/>
    <property type="match status" value="1"/>
</dbReference>
<protein>
    <submittedName>
        <fullName evidence="8">Putative transporter</fullName>
    </submittedName>
</protein>
<feature type="transmembrane region" description="Helical" evidence="6">
    <location>
        <begin position="246"/>
        <end position="266"/>
    </location>
</feature>
<comment type="subcellular location">
    <subcellularLocation>
        <location evidence="1">Membrane</location>
        <topology evidence="1">Multi-pass membrane protein</topology>
    </subcellularLocation>
</comment>
<keyword evidence="2" id="KW-0813">Transport</keyword>
<evidence type="ECO:0000313" key="9">
    <source>
        <dbReference type="Proteomes" id="UP000038010"/>
    </source>
</evidence>
<keyword evidence="4 6" id="KW-1133">Transmembrane helix</keyword>
<evidence type="ECO:0000256" key="1">
    <source>
        <dbReference type="ARBA" id="ARBA00004141"/>
    </source>
</evidence>
<name>A0A0N1P1F6_9EURO</name>
<dbReference type="GO" id="GO:0016020">
    <property type="term" value="C:membrane"/>
    <property type="evidence" value="ECO:0007669"/>
    <property type="project" value="UniProtKB-SubCell"/>
</dbReference>
<keyword evidence="5 6" id="KW-0472">Membrane</keyword>
<gene>
    <name evidence="8" type="ORF">AB675_9078</name>
</gene>
<dbReference type="GO" id="GO:0022857">
    <property type="term" value="F:transmembrane transporter activity"/>
    <property type="evidence" value="ECO:0007669"/>
    <property type="project" value="InterPro"/>
</dbReference>
<dbReference type="Gene3D" id="1.20.1250.20">
    <property type="entry name" value="MFS general substrate transporter like domains"/>
    <property type="match status" value="2"/>
</dbReference>
<evidence type="ECO:0000256" key="4">
    <source>
        <dbReference type="ARBA" id="ARBA00022989"/>
    </source>
</evidence>
<dbReference type="GeneID" id="28741462"/>
<proteinExistence type="predicted"/>
<keyword evidence="3 6" id="KW-0812">Transmembrane</keyword>
<feature type="transmembrane region" description="Helical" evidence="6">
    <location>
        <begin position="151"/>
        <end position="175"/>
    </location>
</feature>
<dbReference type="EMBL" id="LFJN01000009">
    <property type="protein sequence ID" value="KPI41730.1"/>
    <property type="molecule type" value="Genomic_DNA"/>
</dbReference>